<accession>A0A8S2HT79</accession>
<name>A0A8S2HT79_9BILA</name>
<dbReference type="GO" id="GO:0005525">
    <property type="term" value="F:GTP binding"/>
    <property type="evidence" value="ECO:0007669"/>
    <property type="project" value="InterPro"/>
</dbReference>
<evidence type="ECO:0000313" key="3">
    <source>
        <dbReference type="EMBL" id="CAF3675409.1"/>
    </source>
</evidence>
<gene>
    <name evidence="2" type="ORF">OVA965_LOCUS9253</name>
    <name evidence="3" type="ORF">TMI583_LOCUS9249</name>
</gene>
<dbReference type="EMBL" id="CAJOBA010003240">
    <property type="protein sequence ID" value="CAF3675409.1"/>
    <property type="molecule type" value="Genomic_DNA"/>
</dbReference>
<dbReference type="GO" id="GO:0003924">
    <property type="term" value="F:GTPase activity"/>
    <property type="evidence" value="ECO:0007669"/>
    <property type="project" value="InterPro"/>
</dbReference>
<dbReference type="InterPro" id="IPR027417">
    <property type="entry name" value="P-loop_NTPase"/>
</dbReference>
<protein>
    <recommendedName>
        <fullName evidence="1">VLIG-type G domain-containing protein</fullName>
    </recommendedName>
</protein>
<feature type="domain" description="VLIG-type G" evidence="1">
    <location>
        <begin position="502"/>
        <end position="690"/>
    </location>
</feature>
<dbReference type="Gene3D" id="3.40.50.300">
    <property type="entry name" value="P-loop containing nucleotide triphosphate hydrolases"/>
    <property type="match status" value="1"/>
</dbReference>
<evidence type="ECO:0000313" key="4">
    <source>
        <dbReference type="Proteomes" id="UP000682733"/>
    </source>
</evidence>
<evidence type="ECO:0000259" key="1">
    <source>
        <dbReference type="PROSITE" id="PS51717"/>
    </source>
</evidence>
<dbReference type="Pfam" id="PF25683">
    <property type="entry name" value="URGCP_GTPase"/>
    <property type="match status" value="1"/>
</dbReference>
<dbReference type="SUPFAM" id="SSF52540">
    <property type="entry name" value="P-loop containing nucleoside triphosphate hydrolases"/>
    <property type="match status" value="1"/>
</dbReference>
<dbReference type="PANTHER" id="PTHR22796">
    <property type="entry name" value="URG4-RELATED"/>
    <property type="match status" value="1"/>
</dbReference>
<comment type="caution">
    <text evidence="3">The sequence shown here is derived from an EMBL/GenBank/DDBJ whole genome shotgun (WGS) entry which is preliminary data.</text>
</comment>
<dbReference type="EMBL" id="CAJNOK010003239">
    <property type="protein sequence ID" value="CAF0893567.1"/>
    <property type="molecule type" value="Genomic_DNA"/>
</dbReference>
<dbReference type="AlphaFoldDB" id="A0A8S2HT79"/>
<proteinExistence type="predicted"/>
<reference evidence="3" key="1">
    <citation type="submission" date="2021-02" db="EMBL/GenBank/DDBJ databases">
        <authorList>
            <person name="Nowell W R."/>
        </authorList>
    </citation>
    <scope>NUCLEOTIDE SEQUENCE</scope>
</reference>
<dbReference type="PROSITE" id="PS51717">
    <property type="entry name" value="G_VLIG"/>
    <property type="match status" value="1"/>
</dbReference>
<sequence>MPVQEPRSPDPEVAFVDSSREDVQTIVTNNFIRYCENNQVVMTGDARVVNIREGIYTAADLSKKWLDNNSSGGPIINPEHIKIVKNVQWRHKLLISPSAEAGDLIFPADFDGNLPTLVATAENLKYYGELNIHSLDSFATVLIVASLPISLFPTGCSFADGAQVKVSLSIEHKTRDYTYNPNYVQDWVLGKNGPGLERHDFTQLDMPDSTDNGWFVLGKFNDQEETELHLTAFKIPQKQTLLIPPYVIHSNDYLQGKWRTMLADADIDRVKLKRQRHSGMALQPFVFDFPVMNTISTLISNDGDIDVAELLQKVRSYHAVPIDNDWLETKGTFVELLIAEKYLGNWRSQYERPLQITIANIKQKAIDCTNVIKRCEAEQLQIEKRSPPGPDVATKRSDIATRLSDAKSKFATIHNEIEKLEKKLMNIDLTVGLFLDEIMATTNFNPTLFGTQNHRQIIDRLAVCFVNLMNRGIALHILRGRPLQCKSPLLTKTIQIAGANARSVPCVVSVIGEQSSAKSSLLNTCFGTNFRVSSGRCTIGIYVSVVHWAKLTVVLLDTEGLLSVEEASALFDNQIVTMAMLSSHLTIINHKGEFSTTLSSLIGMSLYAKAQIQSAMKPALLFILRDQSDTTDEAKRKHFLPQLRSLKQTLQTDAKFLTTSIDDVMEISPNAVMLLPNALVKDVDAIMGIE</sequence>
<evidence type="ECO:0000313" key="2">
    <source>
        <dbReference type="EMBL" id="CAF0893567.1"/>
    </source>
</evidence>
<dbReference type="Proteomes" id="UP000682733">
    <property type="component" value="Unassembled WGS sequence"/>
</dbReference>
<dbReference type="PANTHER" id="PTHR22796:SF1">
    <property type="entry name" value="VWFA DOMAIN-CONTAINING PROTEIN"/>
    <property type="match status" value="1"/>
</dbReference>
<organism evidence="3 4">
    <name type="scientific">Didymodactylos carnosus</name>
    <dbReference type="NCBI Taxonomy" id="1234261"/>
    <lineage>
        <taxon>Eukaryota</taxon>
        <taxon>Metazoa</taxon>
        <taxon>Spiralia</taxon>
        <taxon>Gnathifera</taxon>
        <taxon>Rotifera</taxon>
        <taxon>Eurotatoria</taxon>
        <taxon>Bdelloidea</taxon>
        <taxon>Philodinida</taxon>
        <taxon>Philodinidae</taxon>
        <taxon>Didymodactylos</taxon>
    </lineage>
</organism>
<dbReference type="Proteomes" id="UP000677228">
    <property type="component" value="Unassembled WGS sequence"/>
</dbReference>
<dbReference type="InterPro" id="IPR030383">
    <property type="entry name" value="G_VLIG_dom"/>
</dbReference>